<dbReference type="EMBL" id="OIVN01000467">
    <property type="protein sequence ID" value="SPC80717.1"/>
    <property type="molecule type" value="Genomic_DNA"/>
</dbReference>
<feature type="compositionally biased region" description="Acidic residues" evidence="2">
    <location>
        <begin position="275"/>
        <end position="291"/>
    </location>
</feature>
<organism evidence="3">
    <name type="scientific">Fagus sylvatica</name>
    <name type="common">Beechnut</name>
    <dbReference type="NCBI Taxonomy" id="28930"/>
    <lineage>
        <taxon>Eukaryota</taxon>
        <taxon>Viridiplantae</taxon>
        <taxon>Streptophyta</taxon>
        <taxon>Embryophyta</taxon>
        <taxon>Tracheophyta</taxon>
        <taxon>Spermatophyta</taxon>
        <taxon>Magnoliopsida</taxon>
        <taxon>eudicotyledons</taxon>
        <taxon>Gunneridae</taxon>
        <taxon>Pentapetalae</taxon>
        <taxon>rosids</taxon>
        <taxon>fabids</taxon>
        <taxon>Fagales</taxon>
        <taxon>Fagaceae</taxon>
        <taxon>Fagus</taxon>
    </lineage>
</organism>
<evidence type="ECO:0000256" key="1">
    <source>
        <dbReference type="SAM" id="Coils"/>
    </source>
</evidence>
<feature type="region of interest" description="Disordered" evidence="2">
    <location>
        <begin position="272"/>
        <end position="296"/>
    </location>
</feature>
<feature type="region of interest" description="Disordered" evidence="2">
    <location>
        <begin position="1"/>
        <end position="29"/>
    </location>
</feature>
<keyword evidence="1" id="KW-0175">Coiled coil</keyword>
<accession>A0A2N9EPG3</accession>
<gene>
    <name evidence="3" type="ORF">FSB_LOCUS8599</name>
</gene>
<reference evidence="3" key="1">
    <citation type="submission" date="2018-02" db="EMBL/GenBank/DDBJ databases">
        <authorList>
            <person name="Cohen D.B."/>
            <person name="Kent A.D."/>
        </authorList>
    </citation>
    <scope>NUCLEOTIDE SEQUENCE</scope>
</reference>
<dbReference type="AlphaFoldDB" id="A0A2N9EPG3"/>
<feature type="coiled-coil region" evidence="1">
    <location>
        <begin position="165"/>
        <end position="205"/>
    </location>
</feature>
<evidence type="ECO:0000256" key="2">
    <source>
        <dbReference type="SAM" id="MobiDB-lite"/>
    </source>
</evidence>
<name>A0A2N9EPG3_FAGSY</name>
<evidence type="ECO:0000313" key="3">
    <source>
        <dbReference type="EMBL" id="SPC80717.1"/>
    </source>
</evidence>
<sequence>MAPPINPYELMGKKSKGKRKTKQDAQAKKPKRVVFEVIAPKQAIQNANLGSAAREEQTQPPQVMEIDEPEEVAEPAPRAKKARTKVSAHDTMLDTLNVEHSIKVAHALTEVACLPGDIQAWDEMFSSQIFRHISRGLVMAAQGVYTMESKVFQLNEHLRDKEEHFKALHNMKEAEEKAKTEAEQKAKMEAEVAQLQEKVRLLEAECIQSIGKAQEEGKQKVMAKVKAQLQGVFNRGFQDGWKSALRKADVHFSSNMYVRSNTPLPYLEVGLKESDNEDEDDDEDEAEEAKDEQEALSCRPGFTSNWQLSYSF</sequence>
<proteinExistence type="predicted"/>
<protein>
    <submittedName>
        <fullName evidence="3">Uncharacterized protein</fullName>
    </submittedName>
</protein>